<dbReference type="EMBL" id="KN880459">
    <property type="protein sequence ID" value="KIY71051.1"/>
    <property type="molecule type" value="Genomic_DNA"/>
</dbReference>
<evidence type="ECO:0000313" key="2">
    <source>
        <dbReference type="Proteomes" id="UP000054007"/>
    </source>
</evidence>
<gene>
    <name evidence="1" type="ORF">CYLTODRAFT_487553</name>
</gene>
<protein>
    <submittedName>
        <fullName evidence="1">Uncharacterized protein</fullName>
    </submittedName>
</protein>
<name>A0A0D7BN90_9AGAR</name>
<accession>A0A0D7BN90</accession>
<dbReference type="AlphaFoldDB" id="A0A0D7BN90"/>
<organism evidence="1 2">
    <name type="scientific">Cylindrobasidium torrendii FP15055 ss-10</name>
    <dbReference type="NCBI Taxonomy" id="1314674"/>
    <lineage>
        <taxon>Eukaryota</taxon>
        <taxon>Fungi</taxon>
        <taxon>Dikarya</taxon>
        <taxon>Basidiomycota</taxon>
        <taxon>Agaricomycotina</taxon>
        <taxon>Agaricomycetes</taxon>
        <taxon>Agaricomycetidae</taxon>
        <taxon>Agaricales</taxon>
        <taxon>Marasmiineae</taxon>
        <taxon>Physalacriaceae</taxon>
        <taxon>Cylindrobasidium</taxon>
    </lineage>
</organism>
<sequence length="166" mass="18226">MGTLRSFKPSPQEALVADFLSSYYEALSSNDAVAALTSEAMFVAAAVARIVLNEAAARMNSQYEEFLNNTDLPAIQRNGILYQFSLRRINIHDALFALGHVVRAHRAARTQGNPVRITKAEEDIVQFVRDIQAHPYTASSMDPAMSVERSIDDVADALNCLGVSPR</sequence>
<reference evidence="1 2" key="1">
    <citation type="journal article" date="2015" name="Fungal Genet. Biol.">
        <title>Evolution of novel wood decay mechanisms in Agaricales revealed by the genome sequences of Fistulina hepatica and Cylindrobasidium torrendii.</title>
        <authorList>
            <person name="Floudas D."/>
            <person name="Held B.W."/>
            <person name="Riley R."/>
            <person name="Nagy L.G."/>
            <person name="Koehler G."/>
            <person name="Ransdell A.S."/>
            <person name="Younus H."/>
            <person name="Chow J."/>
            <person name="Chiniquy J."/>
            <person name="Lipzen A."/>
            <person name="Tritt A."/>
            <person name="Sun H."/>
            <person name="Haridas S."/>
            <person name="LaButti K."/>
            <person name="Ohm R.A."/>
            <person name="Kues U."/>
            <person name="Blanchette R.A."/>
            <person name="Grigoriev I.V."/>
            <person name="Minto R.E."/>
            <person name="Hibbett D.S."/>
        </authorList>
    </citation>
    <scope>NUCLEOTIDE SEQUENCE [LARGE SCALE GENOMIC DNA]</scope>
    <source>
        <strain evidence="1 2">FP15055 ss-10</strain>
    </source>
</reference>
<dbReference type="Proteomes" id="UP000054007">
    <property type="component" value="Unassembled WGS sequence"/>
</dbReference>
<proteinExistence type="predicted"/>
<keyword evidence="2" id="KW-1185">Reference proteome</keyword>
<evidence type="ECO:0000313" key="1">
    <source>
        <dbReference type="EMBL" id="KIY71051.1"/>
    </source>
</evidence>